<dbReference type="EMBL" id="LBZV01000004">
    <property type="protein sequence ID" value="KKR78057.1"/>
    <property type="molecule type" value="Genomic_DNA"/>
</dbReference>
<evidence type="ECO:0000313" key="2">
    <source>
        <dbReference type="Proteomes" id="UP000034292"/>
    </source>
</evidence>
<evidence type="ECO:0000313" key="1">
    <source>
        <dbReference type="EMBL" id="KKR78057.1"/>
    </source>
</evidence>
<protein>
    <submittedName>
        <fullName evidence="1">Uncharacterized protein</fullName>
    </submittedName>
</protein>
<dbReference type="Proteomes" id="UP000034292">
    <property type="component" value="Unassembled WGS sequence"/>
</dbReference>
<accession>A0A0G0WRR2</accession>
<name>A0A0G0WRR2_9BACT</name>
<sequence length="47" mass="5579">MKKIKVNKQMSKKIKFKTHNLGEPLDNLTRDNFYPDPIFKLGEKQES</sequence>
<gene>
    <name evidence="1" type="ORF">UU23_C0004G0039</name>
</gene>
<dbReference type="STRING" id="1618408.UU23_C0004G0039"/>
<organism evidence="1 2">
    <name type="scientific">Candidatus Curtissbacteria bacterium GW2011_GWA1_40_9</name>
    <dbReference type="NCBI Taxonomy" id="1618408"/>
    <lineage>
        <taxon>Bacteria</taxon>
        <taxon>Candidatus Curtissiibacteriota</taxon>
    </lineage>
</organism>
<reference evidence="1 2" key="1">
    <citation type="journal article" date="2015" name="Nature">
        <title>rRNA introns, odd ribosomes, and small enigmatic genomes across a large radiation of phyla.</title>
        <authorList>
            <person name="Brown C.T."/>
            <person name="Hug L.A."/>
            <person name="Thomas B.C."/>
            <person name="Sharon I."/>
            <person name="Castelle C.J."/>
            <person name="Singh A."/>
            <person name="Wilkins M.J."/>
            <person name="Williams K.H."/>
            <person name="Banfield J.F."/>
        </authorList>
    </citation>
    <scope>NUCLEOTIDE SEQUENCE [LARGE SCALE GENOMIC DNA]</scope>
</reference>
<dbReference type="AlphaFoldDB" id="A0A0G0WRR2"/>
<proteinExistence type="predicted"/>
<comment type="caution">
    <text evidence="1">The sequence shown here is derived from an EMBL/GenBank/DDBJ whole genome shotgun (WGS) entry which is preliminary data.</text>
</comment>